<feature type="binding site" evidence="7">
    <location>
        <position position="153"/>
    </location>
    <ligand>
        <name>ATP</name>
        <dbReference type="ChEBI" id="CHEBI:30616"/>
    </ligand>
</feature>
<dbReference type="CDD" id="cd14134">
    <property type="entry name" value="PKc_CLK"/>
    <property type="match status" value="1"/>
</dbReference>
<evidence type="ECO:0000256" key="5">
    <source>
        <dbReference type="ARBA" id="ARBA00022840"/>
    </source>
</evidence>
<dbReference type="Gene3D" id="1.10.510.10">
    <property type="entry name" value="Transferase(Phosphotransferase) domain 1"/>
    <property type="match status" value="1"/>
</dbReference>
<keyword evidence="1" id="KW-0723">Serine/threonine-protein kinase</keyword>
<evidence type="ECO:0000256" key="4">
    <source>
        <dbReference type="ARBA" id="ARBA00022777"/>
    </source>
</evidence>
<dbReference type="SMART" id="SM00220">
    <property type="entry name" value="S_TKc"/>
    <property type="match status" value="1"/>
</dbReference>
<dbReference type="EMBL" id="CALNXI010004430">
    <property type="protein sequence ID" value="CAH3195800.1"/>
    <property type="molecule type" value="Genomic_DNA"/>
</dbReference>
<reference evidence="10 11" key="1">
    <citation type="submission" date="2022-05" db="EMBL/GenBank/DDBJ databases">
        <authorList>
            <consortium name="Genoscope - CEA"/>
            <person name="William W."/>
        </authorList>
    </citation>
    <scope>NUCLEOTIDE SEQUENCE [LARGE SCALE GENOMIC DNA]</scope>
</reference>
<feature type="compositionally biased region" description="Basic and acidic residues" evidence="8">
    <location>
        <begin position="92"/>
        <end position="106"/>
    </location>
</feature>
<dbReference type="InterPro" id="IPR017441">
    <property type="entry name" value="Protein_kinase_ATP_BS"/>
</dbReference>
<keyword evidence="4" id="KW-0418">Kinase</keyword>
<dbReference type="Pfam" id="PF00069">
    <property type="entry name" value="Pkinase"/>
    <property type="match status" value="2"/>
</dbReference>
<keyword evidence="2" id="KW-0808">Transferase</keyword>
<protein>
    <recommendedName>
        <fullName evidence="9">Protein kinase domain-containing protein</fullName>
    </recommendedName>
</protein>
<keyword evidence="5 7" id="KW-0067">ATP-binding</keyword>
<dbReference type="Proteomes" id="UP001159427">
    <property type="component" value="Unassembled WGS sequence"/>
</dbReference>
<dbReference type="PROSITE" id="PS50011">
    <property type="entry name" value="PROTEIN_KINASE_DOM"/>
    <property type="match status" value="1"/>
</dbReference>
<dbReference type="PROSITE" id="PS00107">
    <property type="entry name" value="PROTEIN_KINASE_ATP"/>
    <property type="match status" value="1"/>
</dbReference>
<dbReference type="SUPFAM" id="SSF56112">
    <property type="entry name" value="Protein kinase-like (PK-like)"/>
    <property type="match status" value="1"/>
</dbReference>
<evidence type="ECO:0000256" key="6">
    <source>
        <dbReference type="ARBA" id="ARBA00037966"/>
    </source>
</evidence>
<evidence type="ECO:0000259" key="9">
    <source>
        <dbReference type="PROSITE" id="PS50011"/>
    </source>
</evidence>
<feature type="region of interest" description="Disordered" evidence="8">
    <location>
        <begin position="1"/>
        <end position="106"/>
    </location>
</feature>
<dbReference type="Gene3D" id="3.30.200.20">
    <property type="entry name" value="Phosphorylase Kinase, domain 1"/>
    <property type="match status" value="1"/>
</dbReference>
<dbReference type="PANTHER" id="PTHR45646:SF11">
    <property type="entry name" value="SERINE_THREONINE-PROTEIN KINASE DOA"/>
    <property type="match status" value="1"/>
</dbReference>
<dbReference type="PANTHER" id="PTHR45646">
    <property type="entry name" value="SERINE/THREONINE-PROTEIN KINASE DOA-RELATED"/>
    <property type="match status" value="1"/>
</dbReference>
<dbReference type="InterPro" id="IPR000719">
    <property type="entry name" value="Prot_kinase_dom"/>
</dbReference>
<organism evidence="10 11">
    <name type="scientific">Porites evermanni</name>
    <dbReference type="NCBI Taxonomy" id="104178"/>
    <lineage>
        <taxon>Eukaryota</taxon>
        <taxon>Metazoa</taxon>
        <taxon>Cnidaria</taxon>
        <taxon>Anthozoa</taxon>
        <taxon>Hexacorallia</taxon>
        <taxon>Scleractinia</taxon>
        <taxon>Fungiina</taxon>
        <taxon>Poritidae</taxon>
        <taxon>Porites</taxon>
    </lineage>
</organism>
<feature type="compositionally biased region" description="Basic residues" evidence="8">
    <location>
        <begin position="40"/>
        <end position="80"/>
    </location>
</feature>
<keyword evidence="3 7" id="KW-0547">Nucleotide-binding</keyword>
<comment type="similarity">
    <text evidence="6">Belongs to the protein kinase superfamily. CMGC Ser/Thr protein kinase family. Lammer subfamily.</text>
</comment>
<gene>
    <name evidence="10" type="ORF">PEVE_00031143</name>
</gene>
<sequence length="464" mass="54492">MPRTSRRKRSLSSGDENSVTYYSKHRCVDREYSPAPESRHVKHYSSRSRSRERRRRHRHSSRNRSHSARRSDRKLRRQKHRNEPTAVSTKPAYEDDTSRGLSGVKDDEDGHLIYRHGDMLNSRYEINSLLGEGTFGKVLDCFDRKTNTYVAVKVIKNVEKYREAAKLEIKVLEKIQQRDRNGRSLCVTLLDWFNHYGHMCLVFEKMGLSVFDFMVTGHHISENLPEARNNAEARLYLCNTPAHNHQPPHTPTERENSGKLLFIIVSLFNLFALFPLQKRDERIVKSSDMRLIDFGSATFDHEHHSTVVSTRHYRAPEVVLELGWSQPCDMWSIGCIMFELYTGFTLFQTHENREHLAMMERILGPLPSHMIKKSRKTKYFYKGKLDWDERSSAGRYVRENCKALRKYKRGDGETHELFFNLIEHLLDYEPEKRLTAKEAMSHPFFYGMNMSYSSGSRHSHSKSR</sequence>
<evidence type="ECO:0000256" key="1">
    <source>
        <dbReference type="ARBA" id="ARBA00022527"/>
    </source>
</evidence>
<feature type="compositionally biased region" description="Polar residues" evidence="8">
    <location>
        <begin position="11"/>
        <end position="21"/>
    </location>
</feature>
<evidence type="ECO:0000256" key="3">
    <source>
        <dbReference type="ARBA" id="ARBA00022741"/>
    </source>
</evidence>
<feature type="domain" description="Protein kinase" evidence="9">
    <location>
        <begin position="124"/>
        <end position="445"/>
    </location>
</feature>
<name>A0ABN8SWE7_9CNID</name>
<evidence type="ECO:0000256" key="7">
    <source>
        <dbReference type="PROSITE-ProRule" id="PRU10141"/>
    </source>
</evidence>
<feature type="compositionally biased region" description="Basic residues" evidence="8">
    <location>
        <begin position="1"/>
        <end position="10"/>
    </location>
</feature>
<dbReference type="InterPro" id="IPR051175">
    <property type="entry name" value="CLK_kinases"/>
</dbReference>
<evidence type="ECO:0000313" key="10">
    <source>
        <dbReference type="EMBL" id="CAH3195800.1"/>
    </source>
</evidence>
<accession>A0ABN8SWE7</accession>
<evidence type="ECO:0000256" key="2">
    <source>
        <dbReference type="ARBA" id="ARBA00022679"/>
    </source>
</evidence>
<proteinExistence type="inferred from homology"/>
<keyword evidence="11" id="KW-1185">Reference proteome</keyword>
<evidence type="ECO:0000256" key="8">
    <source>
        <dbReference type="SAM" id="MobiDB-lite"/>
    </source>
</evidence>
<evidence type="ECO:0000313" key="11">
    <source>
        <dbReference type="Proteomes" id="UP001159427"/>
    </source>
</evidence>
<dbReference type="InterPro" id="IPR011009">
    <property type="entry name" value="Kinase-like_dom_sf"/>
</dbReference>
<comment type="caution">
    <text evidence="10">The sequence shown here is derived from an EMBL/GenBank/DDBJ whole genome shotgun (WGS) entry which is preliminary data.</text>
</comment>